<proteinExistence type="predicted"/>
<dbReference type="RefSeq" id="WP_159029458.1">
    <property type="nucleotide sequence ID" value="NZ_CP017316.1"/>
</dbReference>
<evidence type="ECO:0000313" key="2">
    <source>
        <dbReference type="Proteomes" id="UP000095349"/>
    </source>
</evidence>
<dbReference type="Proteomes" id="UP000095349">
    <property type="component" value="Chromosome"/>
</dbReference>
<evidence type="ECO:0000313" key="1">
    <source>
        <dbReference type="EMBL" id="AOT59715.1"/>
    </source>
</evidence>
<dbReference type="STRING" id="285473.A4G23_02558"/>
<organism evidence="1 2">
    <name type="scientific">Streptomyces rubrolavendulae</name>
    <dbReference type="NCBI Taxonomy" id="285473"/>
    <lineage>
        <taxon>Bacteria</taxon>
        <taxon>Bacillati</taxon>
        <taxon>Actinomycetota</taxon>
        <taxon>Actinomycetes</taxon>
        <taxon>Kitasatosporales</taxon>
        <taxon>Streptomycetaceae</taxon>
        <taxon>Streptomyces</taxon>
    </lineage>
</organism>
<reference evidence="1 2" key="1">
    <citation type="submission" date="2016-09" db="EMBL/GenBank/DDBJ databases">
        <title>Streptomyces rubrolavendulae MJM4426 Genome sequencing and assembly.</title>
        <authorList>
            <person name="Kim J.-G."/>
        </authorList>
    </citation>
    <scope>NUCLEOTIDE SEQUENCE [LARGE SCALE GENOMIC DNA]</scope>
    <source>
        <strain evidence="1 2">MJM4426</strain>
    </source>
</reference>
<accession>A0A1D8G2Q5</accession>
<gene>
    <name evidence="1" type="ORF">A4G23_02558</name>
</gene>
<dbReference type="AlphaFoldDB" id="A0A1D8G2Q5"/>
<keyword evidence="2" id="KW-1185">Reference proteome</keyword>
<dbReference type="KEGG" id="srn:A4G23_02558"/>
<sequence length="122" mass="14275">MKLRVKYVPPEALDRSALQGTTALRERKEYVVLELFSQSDGNTLFRVEYNESEDSALFDSRAFTITSHNLPPTWRYFQHSSGSFSLCPEPWSQPGFWEAYYERESHARKVYEAEKQKIVKST</sequence>
<name>A0A1D8G2Q5_9ACTN</name>
<protein>
    <submittedName>
        <fullName evidence="1">Uncharacterized protein</fullName>
    </submittedName>
</protein>
<dbReference type="EMBL" id="CP017316">
    <property type="protein sequence ID" value="AOT59715.1"/>
    <property type="molecule type" value="Genomic_DNA"/>
</dbReference>
<dbReference type="OrthoDB" id="4192092at2"/>